<comment type="caution">
    <text evidence="3">The sequence shown here is derived from an EMBL/GenBank/DDBJ whole genome shotgun (WGS) entry which is preliminary data.</text>
</comment>
<keyword evidence="1" id="KW-0812">Transmembrane</keyword>
<name>A6G3A3_9BACT</name>
<keyword evidence="1" id="KW-1133">Transmembrane helix</keyword>
<feature type="transmembrane region" description="Helical" evidence="1">
    <location>
        <begin position="156"/>
        <end position="177"/>
    </location>
</feature>
<evidence type="ECO:0000256" key="1">
    <source>
        <dbReference type="SAM" id="Phobius"/>
    </source>
</evidence>
<feature type="domain" description="Sulfatase N-terminal" evidence="2">
    <location>
        <begin position="332"/>
        <end position="611"/>
    </location>
</feature>
<dbReference type="eggNOG" id="COG3119">
    <property type="taxonomic scope" value="Bacteria"/>
</dbReference>
<dbReference type="Gene3D" id="3.40.720.10">
    <property type="entry name" value="Alkaline Phosphatase, subunit A"/>
    <property type="match status" value="2"/>
</dbReference>
<dbReference type="STRING" id="391625.PPSIR1_16740"/>
<sequence>MSVSSVIVGGEGAPGLGSRLVLGVGLGACGGLALGLAQAVAWSLLGALSDYLELDAWAQRVNDRDRSAPRAPVVELRAGLVAASVMLVVFGAAAWVLMPSLFHIANPAFARSFAVLLFVGLGGGALVGGFVLARLLRPLVARIDERLGLPWPASPALRYALFVVVPVAALLPAYLVINAVELGTFALFFWILVVLVGEGLVGLVCLPWLVEGERRLSLAVAPVLVLVGAGAASLVMNGSEDASRWAREHRALGPSAALTSKATDFDRDGFSSMFGGGDCAAFDASISPKAQDIPGNGIDEDCSGEDASKAAAVEALELFYGEYEAPEGQGRPNVLFVIVDAIRFDTTGIGGAADSPTPYLDEAAEDSLVFTQAYSQSSATILSIPSMLSGRDPSMAEWARSSRIDLGDSEQTLGKRLDALGYQTGLVAVSYFNRHMKRILAEFEFTSVLEAASEEEMAAPAGAYVTGQAGALVVESIRYIERAAASKDPWFLTLYVVDPHSEYLEHGFGHGRFGDEPKQRYAGEISNVDASMGSLIHYLKHSGQWDNTIFVFLADHGEEFGEHGGVKHAQTCYVESVHVPLIVHVPGIEGRRVDAPVGLLDVAPTILEVIGNTDDARKLDGQSLLLPALAPQRAPEDRVIPCSVISQRPTQGNFFRRAARTEDGVLIHNVIAGHYEYYDRSADPGEQTDIHAKSEADPELERLQGWLSSTLSGNLPSNLLTD</sequence>
<organism evidence="3 4">
    <name type="scientific">Plesiocystis pacifica SIR-1</name>
    <dbReference type="NCBI Taxonomy" id="391625"/>
    <lineage>
        <taxon>Bacteria</taxon>
        <taxon>Pseudomonadati</taxon>
        <taxon>Myxococcota</taxon>
        <taxon>Polyangia</taxon>
        <taxon>Nannocystales</taxon>
        <taxon>Nannocystaceae</taxon>
        <taxon>Plesiocystis</taxon>
    </lineage>
</organism>
<keyword evidence="4" id="KW-1185">Reference proteome</keyword>
<dbReference type="InterPro" id="IPR052701">
    <property type="entry name" value="GAG_Ulvan_Degrading_Sulfatases"/>
</dbReference>
<dbReference type="InterPro" id="IPR000917">
    <property type="entry name" value="Sulfatase_N"/>
</dbReference>
<dbReference type="AlphaFoldDB" id="A6G3A3"/>
<feature type="transmembrane region" description="Helical" evidence="1">
    <location>
        <begin position="184"/>
        <end position="210"/>
    </location>
</feature>
<evidence type="ECO:0000313" key="3">
    <source>
        <dbReference type="EMBL" id="EDM79728.1"/>
    </source>
</evidence>
<dbReference type="CDD" id="cd16148">
    <property type="entry name" value="sulfatase_like"/>
    <property type="match status" value="1"/>
</dbReference>
<accession>A6G3A3</accession>
<dbReference type="InterPro" id="IPR017850">
    <property type="entry name" value="Alkaline_phosphatase_core_sf"/>
</dbReference>
<keyword evidence="1" id="KW-0472">Membrane</keyword>
<gene>
    <name evidence="3" type="ORF">PPSIR1_16740</name>
</gene>
<dbReference type="Pfam" id="PF00884">
    <property type="entry name" value="Sulfatase"/>
    <property type="match status" value="1"/>
</dbReference>
<proteinExistence type="predicted"/>
<dbReference type="PANTHER" id="PTHR43751">
    <property type="entry name" value="SULFATASE"/>
    <property type="match status" value="1"/>
</dbReference>
<dbReference type="SUPFAM" id="SSF53649">
    <property type="entry name" value="Alkaline phosphatase-like"/>
    <property type="match status" value="1"/>
</dbReference>
<feature type="transmembrane region" description="Helical" evidence="1">
    <location>
        <begin position="216"/>
        <end position="237"/>
    </location>
</feature>
<feature type="transmembrane region" description="Helical" evidence="1">
    <location>
        <begin position="114"/>
        <end position="136"/>
    </location>
</feature>
<reference evidence="3 4" key="1">
    <citation type="submission" date="2007-06" db="EMBL/GenBank/DDBJ databases">
        <authorList>
            <person name="Shimkets L."/>
            <person name="Ferriera S."/>
            <person name="Johnson J."/>
            <person name="Kravitz S."/>
            <person name="Beeson K."/>
            <person name="Sutton G."/>
            <person name="Rogers Y.-H."/>
            <person name="Friedman R."/>
            <person name="Frazier M."/>
            <person name="Venter J.C."/>
        </authorList>
    </citation>
    <scope>NUCLEOTIDE SEQUENCE [LARGE SCALE GENOMIC DNA]</scope>
    <source>
        <strain evidence="3 4">SIR-1</strain>
    </source>
</reference>
<dbReference type="EMBL" id="ABCS01000017">
    <property type="protein sequence ID" value="EDM79728.1"/>
    <property type="molecule type" value="Genomic_DNA"/>
</dbReference>
<feature type="transmembrane region" description="Helical" evidence="1">
    <location>
        <begin position="20"/>
        <end position="45"/>
    </location>
</feature>
<evidence type="ECO:0000313" key="4">
    <source>
        <dbReference type="Proteomes" id="UP000005801"/>
    </source>
</evidence>
<dbReference type="Proteomes" id="UP000005801">
    <property type="component" value="Unassembled WGS sequence"/>
</dbReference>
<protein>
    <submittedName>
        <fullName evidence="3">Sulfatase</fullName>
    </submittedName>
</protein>
<feature type="transmembrane region" description="Helical" evidence="1">
    <location>
        <begin position="80"/>
        <end position="102"/>
    </location>
</feature>
<evidence type="ECO:0000259" key="2">
    <source>
        <dbReference type="Pfam" id="PF00884"/>
    </source>
</evidence>
<dbReference type="PANTHER" id="PTHR43751:SF3">
    <property type="entry name" value="SULFATASE N-TERMINAL DOMAIN-CONTAINING PROTEIN"/>
    <property type="match status" value="1"/>
</dbReference>